<accession>A0AAE0LZM9</accession>
<dbReference type="PANTHER" id="PTHR28152:SF1">
    <property type="entry name" value="HYDROXYACYL-THIOESTER DEHYDRATASE TYPE 2, MITOCHONDRIAL"/>
    <property type="match status" value="1"/>
</dbReference>
<evidence type="ECO:0000313" key="1">
    <source>
        <dbReference type="EMBL" id="KAK3313548.1"/>
    </source>
</evidence>
<reference evidence="1" key="2">
    <citation type="submission" date="2023-06" db="EMBL/GenBank/DDBJ databases">
        <authorList>
            <consortium name="Lawrence Berkeley National Laboratory"/>
            <person name="Haridas S."/>
            <person name="Hensen N."/>
            <person name="Bonometti L."/>
            <person name="Westerberg I."/>
            <person name="Brannstrom I.O."/>
            <person name="Guillou S."/>
            <person name="Cros-Aarteil S."/>
            <person name="Calhoun S."/>
            <person name="Kuo A."/>
            <person name="Mondo S."/>
            <person name="Pangilinan J."/>
            <person name="Riley R."/>
            <person name="Labutti K."/>
            <person name="Andreopoulos B."/>
            <person name="Lipzen A."/>
            <person name="Chen C."/>
            <person name="Yanf M."/>
            <person name="Daum C."/>
            <person name="Ng V."/>
            <person name="Clum A."/>
            <person name="Steindorff A."/>
            <person name="Ohm R."/>
            <person name="Martin F."/>
            <person name="Silar P."/>
            <person name="Natvig D."/>
            <person name="Lalanne C."/>
            <person name="Gautier V."/>
            <person name="Ament-Velasquez S.L."/>
            <person name="Kruys A."/>
            <person name="Hutchinson M.I."/>
            <person name="Powell A.J."/>
            <person name="Barry K."/>
            <person name="Miller A.N."/>
            <person name="Grigoriev I.V."/>
            <person name="Debuchy R."/>
            <person name="Gladieux P."/>
            <person name="Thoren M.H."/>
            <person name="Johannesson H."/>
        </authorList>
    </citation>
    <scope>NUCLEOTIDE SEQUENCE</scope>
    <source>
        <strain evidence="1">CBS 118394</strain>
    </source>
</reference>
<comment type="caution">
    <text evidence="1">The sequence shown here is derived from an EMBL/GenBank/DDBJ whole genome shotgun (WGS) entry which is preliminary data.</text>
</comment>
<keyword evidence="2" id="KW-1185">Reference proteome</keyword>
<dbReference type="Gene3D" id="3.10.129.10">
    <property type="entry name" value="Hotdog Thioesterase"/>
    <property type="match status" value="1"/>
</dbReference>
<dbReference type="AlphaFoldDB" id="A0AAE0LZM9"/>
<dbReference type="EMBL" id="JAUEDM010000007">
    <property type="protein sequence ID" value="KAK3313548.1"/>
    <property type="molecule type" value="Genomic_DNA"/>
</dbReference>
<dbReference type="GO" id="GO:0005739">
    <property type="term" value="C:mitochondrion"/>
    <property type="evidence" value="ECO:0007669"/>
    <property type="project" value="TreeGrafter"/>
</dbReference>
<gene>
    <name evidence="1" type="ORF">B0H66DRAFT_355853</name>
</gene>
<proteinExistence type="predicted"/>
<evidence type="ECO:0008006" key="3">
    <source>
        <dbReference type="Google" id="ProtNLM"/>
    </source>
</evidence>
<dbReference type="SUPFAM" id="SSF54637">
    <property type="entry name" value="Thioesterase/thiol ester dehydrase-isomerase"/>
    <property type="match status" value="1"/>
</dbReference>
<organism evidence="1 2">
    <name type="scientific">Apodospora peruviana</name>
    <dbReference type="NCBI Taxonomy" id="516989"/>
    <lineage>
        <taxon>Eukaryota</taxon>
        <taxon>Fungi</taxon>
        <taxon>Dikarya</taxon>
        <taxon>Ascomycota</taxon>
        <taxon>Pezizomycotina</taxon>
        <taxon>Sordariomycetes</taxon>
        <taxon>Sordariomycetidae</taxon>
        <taxon>Sordariales</taxon>
        <taxon>Lasiosphaeriaceae</taxon>
        <taxon>Apodospora</taxon>
    </lineage>
</organism>
<dbReference type="GO" id="GO:0019171">
    <property type="term" value="F:(3R)-hydroxyacyl-[acyl-carrier-protein] dehydratase activity"/>
    <property type="evidence" value="ECO:0007669"/>
    <property type="project" value="TreeGrafter"/>
</dbReference>
<dbReference type="InterPro" id="IPR029069">
    <property type="entry name" value="HotDog_dom_sf"/>
</dbReference>
<name>A0AAE0LZM9_9PEZI</name>
<evidence type="ECO:0000313" key="2">
    <source>
        <dbReference type="Proteomes" id="UP001283341"/>
    </source>
</evidence>
<protein>
    <recommendedName>
        <fullName evidence="3">Mesaconyl-C4 CoA hydratase</fullName>
    </recommendedName>
</protein>
<dbReference type="Proteomes" id="UP001283341">
    <property type="component" value="Unassembled WGS sequence"/>
</dbReference>
<sequence length="486" mass="54972">MGLVAPFPRRVCGMAISNNSKHNTLLTSLIGGGSRHTDGRNRNNNVAKISTSAEIETYMQQAKQKLALTPHKLSVDVLSPMQSHLLDLALAKDLPASCQPARFERRRTNNLDLNRGFSTRLDLRYPTTPLPQGGHHLVYFPLQEPSNKLMPDGTDRDHCPGHPFTRRMWAGGSITYADDWYRKFRLDGRRACCVETVGEPTLRSSINGDKRVYVDVRRRYGLVDENLSRADDRAYDVLLEAESVTSESSPIVIDEVRRLVFLKEQTDSPLVASPVKKGKGQPKKFDVYNLVPDYTFNMTPDPTLLFQFSALTYNAHAIHFDSAYAKVVEGYRGLLVQGSLTLALMLSVLQRQCKVDNKAQEDMLWTTKSIDYRNIRPLYAGERLSVCIKDFTKEANKAPIIRTKDWRKALDGGHFVEKKENTTEKKWKLWILNSDGELAVKGTAVTKASQKPREKQIQYRQIGEGIRTIASERSHLRHGGNPTLFE</sequence>
<dbReference type="InterPro" id="IPR052741">
    <property type="entry name" value="Mitochondrial_HTD2"/>
</dbReference>
<dbReference type="PANTHER" id="PTHR28152">
    <property type="entry name" value="HYDROXYACYL-THIOESTER DEHYDRATASE TYPE 2, MITOCHONDRIAL"/>
    <property type="match status" value="1"/>
</dbReference>
<reference evidence="1" key="1">
    <citation type="journal article" date="2023" name="Mol. Phylogenet. Evol.">
        <title>Genome-scale phylogeny and comparative genomics of the fungal order Sordariales.</title>
        <authorList>
            <person name="Hensen N."/>
            <person name="Bonometti L."/>
            <person name="Westerberg I."/>
            <person name="Brannstrom I.O."/>
            <person name="Guillou S."/>
            <person name="Cros-Aarteil S."/>
            <person name="Calhoun S."/>
            <person name="Haridas S."/>
            <person name="Kuo A."/>
            <person name="Mondo S."/>
            <person name="Pangilinan J."/>
            <person name="Riley R."/>
            <person name="LaButti K."/>
            <person name="Andreopoulos B."/>
            <person name="Lipzen A."/>
            <person name="Chen C."/>
            <person name="Yan M."/>
            <person name="Daum C."/>
            <person name="Ng V."/>
            <person name="Clum A."/>
            <person name="Steindorff A."/>
            <person name="Ohm R.A."/>
            <person name="Martin F."/>
            <person name="Silar P."/>
            <person name="Natvig D.O."/>
            <person name="Lalanne C."/>
            <person name="Gautier V."/>
            <person name="Ament-Velasquez S.L."/>
            <person name="Kruys A."/>
            <person name="Hutchinson M.I."/>
            <person name="Powell A.J."/>
            <person name="Barry K."/>
            <person name="Miller A.N."/>
            <person name="Grigoriev I.V."/>
            <person name="Debuchy R."/>
            <person name="Gladieux P."/>
            <person name="Hiltunen Thoren M."/>
            <person name="Johannesson H."/>
        </authorList>
    </citation>
    <scope>NUCLEOTIDE SEQUENCE</scope>
    <source>
        <strain evidence="1">CBS 118394</strain>
    </source>
</reference>